<keyword evidence="1" id="KW-1133">Transmembrane helix</keyword>
<evidence type="ECO:0000313" key="3">
    <source>
        <dbReference type="Proteomes" id="UP000676967"/>
    </source>
</evidence>
<keyword evidence="1" id="KW-0472">Membrane</keyword>
<gene>
    <name evidence="2" type="ORF">Aiant_26030</name>
</gene>
<sequence>MVTGAFWCQLTIAGLLLGMMAVTMIALVLAGQLVEDVVSASVGPAGVLLVLVVWLAAGAFGLRRGSRIAYWLSLAGLPCVLAGSVIGIGGTVSISSENAERVARWMPVAMHVDGIGIVVAVGLAVTTLGLLIMKTSRAFFRPDHHDDG</sequence>
<evidence type="ECO:0000256" key="1">
    <source>
        <dbReference type="SAM" id="Phobius"/>
    </source>
</evidence>
<feature type="transmembrane region" description="Helical" evidence="1">
    <location>
        <begin position="40"/>
        <end position="62"/>
    </location>
</feature>
<proteinExistence type="predicted"/>
<organism evidence="2 3">
    <name type="scientific">Actinoplanes ianthinogenes</name>
    <dbReference type="NCBI Taxonomy" id="122358"/>
    <lineage>
        <taxon>Bacteria</taxon>
        <taxon>Bacillati</taxon>
        <taxon>Actinomycetota</taxon>
        <taxon>Actinomycetes</taxon>
        <taxon>Micromonosporales</taxon>
        <taxon>Micromonosporaceae</taxon>
        <taxon>Actinoplanes</taxon>
    </lineage>
</organism>
<dbReference type="EMBL" id="AP023356">
    <property type="protein sequence ID" value="BCJ41946.1"/>
    <property type="molecule type" value="Genomic_DNA"/>
</dbReference>
<evidence type="ECO:0000313" key="2">
    <source>
        <dbReference type="EMBL" id="BCJ41946.1"/>
    </source>
</evidence>
<name>A0ABN6CAY2_9ACTN</name>
<reference evidence="2 3" key="1">
    <citation type="submission" date="2020-08" db="EMBL/GenBank/DDBJ databases">
        <title>Whole genome shotgun sequence of Actinoplanes ianthinogenes NBRC 13996.</title>
        <authorList>
            <person name="Komaki H."/>
            <person name="Tamura T."/>
        </authorList>
    </citation>
    <scope>NUCLEOTIDE SEQUENCE [LARGE SCALE GENOMIC DNA]</scope>
    <source>
        <strain evidence="2 3">NBRC 13996</strain>
    </source>
</reference>
<keyword evidence="3" id="KW-1185">Reference proteome</keyword>
<feature type="transmembrane region" description="Helical" evidence="1">
    <location>
        <begin position="114"/>
        <end position="133"/>
    </location>
</feature>
<protein>
    <submittedName>
        <fullName evidence="2">Uncharacterized protein</fullName>
    </submittedName>
</protein>
<keyword evidence="1" id="KW-0812">Transmembrane</keyword>
<accession>A0ABN6CAY2</accession>
<feature type="transmembrane region" description="Helical" evidence="1">
    <location>
        <begin position="69"/>
        <end position="94"/>
    </location>
</feature>
<dbReference type="Proteomes" id="UP000676967">
    <property type="component" value="Chromosome"/>
</dbReference>